<evidence type="ECO:0000256" key="1">
    <source>
        <dbReference type="SAM" id="MobiDB-lite"/>
    </source>
</evidence>
<protein>
    <submittedName>
        <fullName evidence="2">Uncharacterized protein</fullName>
    </submittedName>
</protein>
<evidence type="ECO:0000313" key="2">
    <source>
        <dbReference type="EMBL" id="EJK45869.1"/>
    </source>
</evidence>
<proteinExistence type="predicted"/>
<accession>K0R3A0</accession>
<keyword evidence="3" id="KW-1185">Reference proteome</keyword>
<dbReference type="EMBL" id="AGNL01048187">
    <property type="protein sequence ID" value="EJK45869.1"/>
    <property type="molecule type" value="Genomic_DNA"/>
</dbReference>
<name>K0R3A0_THAOC</name>
<comment type="caution">
    <text evidence="2">The sequence shown here is derived from an EMBL/GenBank/DDBJ whole genome shotgun (WGS) entry which is preliminary data.</text>
</comment>
<dbReference type="AlphaFoldDB" id="K0R3A0"/>
<dbReference type="Proteomes" id="UP000266841">
    <property type="component" value="Unassembled WGS sequence"/>
</dbReference>
<gene>
    <name evidence="2" type="ORF">THAOC_35495</name>
</gene>
<organism evidence="2 3">
    <name type="scientific">Thalassiosira oceanica</name>
    <name type="common">Marine diatom</name>
    <dbReference type="NCBI Taxonomy" id="159749"/>
    <lineage>
        <taxon>Eukaryota</taxon>
        <taxon>Sar</taxon>
        <taxon>Stramenopiles</taxon>
        <taxon>Ochrophyta</taxon>
        <taxon>Bacillariophyta</taxon>
        <taxon>Coscinodiscophyceae</taxon>
        <taxon>Thalassiosirophycidae</taxon>
        <taxon>Thalassiosirales</taxon>
        <taxon>Thalassiosiraceae</taxon>
        <taxon>Thalassiosira</taxon>
    </lineage>
</organism>
<sequence length="172" mass="19498">MVTLQKNRDTKADAERAKNKAYFLLLELLTGGKTNSSGASRGETKQTNRLSSPHGSAHPQTLTMQLKPIQTRKISRQTRFDVARWPIHALVVATNVEANLDFSEEEAKKMGCDDLPDDKGGGVQQDYLEKLVEQLRLELNCSTKTKEPQWLLSHLRDNDYARRIAKFLKALY</sequence>
<evidence type="ECO:0000313" key="3">
    <source>
        <dbReference type="Proteomes" id="UP000266841"/>
    </source>
</evidence>
<reference evidence="2 3" key="1">
    <citation type="journal article" date="2012" name="Genome Biol.">
        <title>Genome and low-iron response of an oceanic diatom adapted to chronic iron limitation.</title>
        <authorList>
            <person name="Lommer M."/>
            <person name="Specht M."/>
            <person name="Roy A.S."/>
            <person name="Kraemer L."/>
            <person name="Andreson R."/>
            <person name="Gutowska M.A."/>
            <person name="Wolf J."/>
            <person name="Bergner S.V."/>
            <person name="Schilhabel M.B."/>
            <person name="Klostermeier U.C."/>
            <person name="Beiko R.G."/>
            <person name="Rosenstiel P."/>
            <person name="Hippler M."/>
            <person name="Laroche J."/>
        </authorList>
    </citation>
    <scope>NUCLEOTIDE SEQUENCE [LARGE SCALE GENOMIC DNA]</scope>
    <source>
        <strain evidence="2 3">CCMP1005</strain>
    </source>
</reference>
<feature type="region of interest" description="Disordered" evidence="1">
    <location>
        <begin position="34"/>
        <end position="61"/>
    </location>
</feature>